<organism evidence="1 2">
    <name type="scientific">Tectimicrobiota bacterium</name>
    <dbReference type="NCBI Taxonomy" id="2528274"/>
    <lineage>
        <taxon>Bacteria</taxon>
        <taxon>Pseudomonadati</taxon>
        <taxon>Nitrospinota/Tectimicrobiota group</taxon>
        <taxon>Candidatus Tectimicrobiota</taxon>
    </lineage>
</organism>
<dbReference type="AlphaFoldDB" id="A0A932HZJ6"/>
<comment type="caution">
    <text evidence="1">The sequence shown here is derived from an EMBL/GenBank/DDBJ whole genome shotgun (WGS) entry which is preliminary data.</text>
</comment>
<accession>A0A932HZJ6</accession>
<gene>
    <name evidence="1" type="ORF">HYZ11_03650</name>
</gene>
<sequence length="48" mass="5190">MPRMTDRMLDSGDAFPALEIAKAGGGKITLPGDLKGGWGVVLFYRGHW</sequence>
<evidence type="ECO:0000313" key="1">
    <source>
        <dbReference type="EMBL" id="MBI3126681.1"/>
    </source>
</evidence>
<dbReference type="EMBL" id="JACPUR010000008">
    <property type="protein sequence ID" value="MBI3126681.1"/>
    <property type="molecule type" value="Genomic_DNA"/>
</dbReference>
<name>A0A932HZJ6_UNCTE</name>
<reference evidence="1" key="1">
    <citation type="submission" date="2020-07" db="EMBL/GenBank/DDBJ databases">
        <title>Huge and variable diversity of episymbiotic CPR bacteria and DPANN archaea in groundwater ecosystems.</title>
        <authorList>
            <person name="He C.Y."/>
            <person name="Keren R."/>
            <person name="Whittaker M."/>
            <person name="Farag I.F."/>
            <person name="Doudna J."/>
            <person name="Cate J.H.D."/>
            <person name="Banfield J.F."/>
        </authorList>
    </citation>
    <scope>NUCLEOTIDE SEQUENCE</scope>
    <source>
        <strain evidence="1">NC_groundwater_763_Ag_S-0.2um_68_21</strain>
    </source>
</reference>
<evidence type="ECO:0000313" key="2">
    <source>
        <dbReference type="Proteomes" id="UP000782312"/>
    </source>
</evidence>
<dbReference type="Proteomes" id="UP000782312">
    <property type="component" value="Unassembled WGS sequence"/>
</dbReference>
<dbReference type="SUPFAM" id="SSF52833">
    <property type="entry name" value="Thioredoxin-like"/>
    <property type="match status" value="1"/>
</dbReference>
<proteinExistence type="predicted"/>
<protein>
    <submittedName>
        <fullName evidence="1">Uncharacterized protein</fullName>
    </submittedName>
</protein>
<dbReference type="InterPro" id="IPR036249">
    <property type="entry name" value="Thioredoxin-like_sf"/>
</dbReference>